<dbReference type="PANTHER" id="PTHR23150:SF19">
    <property type="entry name" value="FORMYLGLYCINE-GENERATING ENZYME"/>
    <property type="match status" value="1"/>
</dbReference>
<dbReference type="InterPro" id="IPR016187">
    <property type="entry name" value="CTDL_fold"/>
</dbReference>
<dbReference type="AlphaFoldDB" id="A0A382VU49"/>
<dbReference type="InterPro" id="IPR005532">
    <property type="entry name" value="SUMF_dom"/>
</dbReference>
<organism evidence="2">
    <name type="scientific">marine metagenome</name>
    <dbReference type="NCBI Taxonomy" id="408172"/>
    <lineage>
        <taxon>unclassified sequences</taxon>
        <taxon>metagenomes</taxon>
        <taxon>ecological metagenomes</taxon>
    </lineage>
</organism>
<evidence type="ECO:0000313" key="2">
    <source>
        <dbReference type="EMBL" id="SVD49378.1"/>
    </source>
</evidence>
<protein>
    <recommendedName>
        <fullName evidence="1">Sulfatase-modifying factor enzyme-like domain-containing protein</fullName>
    </recommendedName>
</protein>
<dbReference type="EMBL" id="UINC01154215">
    <property type="protein sequence ID" value="SVD49378.1"/>
    <property type="molecule type" value="Genomic_DNA"/>
</dbReference>
<dbReference type="Gene3D" id="3.90.1580.10">
    <property type="entry name" value="paralog of FGE (formylglycine-generating enzyme)"/>
    <property type="match status" value="1"/>
</dbReference>
<accession>A0A382VU49</accession>
<dbReference type="GO" id="GO:0120147">
    <property type="term" value="F:formylglycine-generating oxidase activity"/>
    <property type="evidence" value="ECO:0007669"/>
    <property type="project" value="TreeGrafter"/>
</dbReference>
<feature type="domain" description="Sulfatase-modifying factor enzyme-like" evidence="1">
    <location>
        <begin position="57"/>
        <end position="278"/>
    </location>
</feature>
<name>A0A382VU49_9ZZZZ</name>
<reference evidence="2" key="1">
    <citation type="submission" date="2018-05" db="EMBL/GenBank/DDBJ databases">
        <authorList>
            <person name="Lanie J.A."/>
            <person name="Ng W.-L."/>
            <person name="Kazmierczak K.M."/>
            <person name="Andrzejewski T.M."/>
            <person name="Davidsen T.M."/>
            <person name="Wayne K.J."/>
            <person name="Tettelin H."/>
            <person name="Glass J.I."/>
            <person name="Rusch D."/>
            <person name="Podicherti R."/>
            <person name="Tsui H.-C.T."/>
            <person name="Winkler M.E."/>
        </authorList>
    </citation>
    <scope>NUCLEOTIDE SEQUENCE</scope>
</reference>
<sequence length="282" mass="32007">PHYRLFFKKAGKIKLVLKRNVRIQYVGIPPRTHEKMVILLAKIKKQIIATSGAGTEEAEMVELEGGCFMMGSEGENFDEQPVHEVCLSPFKMDKYEVTQGAYQATMNRNPSRFVGANLPVDRANWPDANEYCRKTGKRLPTEAEWEYAARGGTRTEFYFGDKVTGTAGNFCDSLCSNEEVRTPDITDGFALTAPVGSFPPNPFGLYDMAGNVAEWVEDWFDASYYRQGPKKDPRGPLPSVYRMTRGGSWLNGWEYMRLARRTSLWPEYRTEAMGFRCVSDIK</sequence>
<dbReference type="InterPro" id="IPR042095">
    <property type="entry name" value="SUMF_sf"/>
</dbReference>
<dbReference type="SUPFAM" id="SSF56436">
    <property type="entry name" value="C-type lectin-like"/>
    <property type="match status" value="1"/>
</dbReference>
<gene>
    <name evidence="2" type="ORF">METZ01_LOCUS402232</name>
</gene>
<dbReference type="Pfam" id="PF03781">
    <property type="entry name" value="FGE-sulfatase"/>
    <property type="match status" value="1"/>
</dbReference>
<dbReference type="InterPro" id="IPR051043">
    <property type="entry name" value="Sulfatase_Mod_Factor_Kinase"/>
</dbReference>
<dbReference type="PANTHER" id="PTHR23150">
    <property type="entry name" value="SULFATASE MODIFYING FACTOR 1, 2"/>
    <property type="match status" value="1"/>
</dbReference>
<evidence type="ECO:0000259" key="1">
    <source>
        <dbReference type="Pfam" id="PF03781"/>
    </source>
</evidence>
<proteinExistence type="predicted"/>
<feature type="non-terminal residue" evidence="2">
    <location>
        <position position="282"/>
    </location>
</feature>
<feature type="non-terminal residue" evidence="2">
    <location>
        <position position="1"/>
    </location>
</feature>